<reference evidence="1" key="2">
    <citation type="submission" date="2004-02" db="EMBL/GenBank/DDBJ databases">
        <authorList>
            <consortium name="Genoscope"/>
            <consortium name="Whitehead Institute Centre for Genome Research"/>
        </authorList>
    </citation>
    <scope>NUCLEOTIDE SEQUENCE</scope>
</reference>
<proteinExistence type="predicted"/>
<dbReference type="EMBL" id="CAAE01020689">
    <property type="protein sequence ID" value="CAG14147.1"/>
    <property type="molecule type" value="Genomic_DNA"/>
</dbReference>
<evidence type="ECO:0000313" key="1">
    <source>
        <dbReference type="EMBL" id="CAG14147.1"/>
    </source>
</evidence>
<sequence>KGYLPCLSLSVSSSQRTLWQSKVLASTLAPTKTKLTATTHDGGSMADYEGSWSCIERRAQSGAAALIKT</sequence>
<gene>
    <name evidence="1" type="ORF">GSTENG00037433001</name>
</gene>
<dbReference type="KEGG" id="tng:GSTEN00037433G001"/>
<name>Q4RBT6_TETNG</name>
<dbReference type="AlphaFoldDB" id="Q4RBT6"/>
<feature type="non-terminal residue" evidence="1">
    <location>
        <position position="1"/>
    </location>
</feature>
<protein>
    <submittedName>
        <fullName evidence="1">(spotted green pufferfish) hypothetical protein</fullName>
    </submittedName>
</protein>
<organism evidence="1">
    <name type="scientific">Tetraodon nigroviridis</name>
    <name type="common">Spotted green pufferfish</name>
    <name type="synonym">Chelonodon nigroviridis</name>
    <dbReference type="NCBI Taxonomy" id="99883"/>
    <lineage>
        <taxon>Eukaryota</taxon>
        <taxon>Metazoa</taxon>
        <taxon>Chordata</taxon>
        <taxon>Craniata</taxon>
        <taxon>Vertebrata</taxon>
        <taxon>Euteleostomi</taxon>
        <taxon>Actinopterygii</taxon>
        <taxon>Neopterygii</taxon>
        <taxon>Teleostei</taxon>
        <taxon>Neoteleostei</taxon>
        <taxon>Acanthomorphata</taxon>
        <taxon>Eupercaria</taxon>
        <taxon>Tetraodontiformes</taxon>
        <taxon>Tetradontoidea</taxon>
        <taxon>Tetraodontidae</taxon>
        <taxon>Tetraodon</taxon>
    </lineage>
</organism>
<reference evidence="1" key="1">
    <citation type="journal article" date="2004" name="Nature">
        <title>Genome duplication in the teleost fish Tetraodon nigroviridis reveals the early vertebrate proto-karyotype.</title>
        <authorList>
            <person name="Jaillon O."/>
            <person name="Aury J.-M."/>
            <person name="Brunet F."/>
            <person name="Petit J.-L."/>
            <person name="Stange-Thomann N."/>
            <person name="Mauceli E."/>
            <person name="Bouneau L."/>
            <person name="Fischer C."/>
            <person name="Ozouf-Costaz C."/>
            <person name="Bernot A."/>
            <person name="Nicaud S."/>
            <person name="Jaffe D."/>
            <person name="Fisher S."/>
            <person name="Lutfalla G."/>
            <person name="Dossat C."/>
            <person name="Segurens B."/>
            <person name="Dasilva C."/>
            <person name="Salanoubat M."/>
            <person name="Levy M."/>
            <person name="Boudet N."/>
            <person name="Castellano S."/>
            <person name="Anthouard V."/>
            <person name="Jubin C."/>
            <person name="Castelli V."/>
            <person name="Katinka M."/>
            <person name="Vacherie B."/>
            <person name="Biemont C."/>
            <person name="Skalli Z."/>
            <person name="Cattolico L."/>
            <person name="Poulain J."/>
            <person name="De Berardinis V."/>
            <person name="Cruaud C."/>
            <person name="Duprat S."/>
            <person name="Brottier P."/>
            <person name="Coutanceau J.-P."/>
            <person name="Gouzy J."/>
            <person name="Parra G."/>
            <person name="Lardier G."/>
            <person name="Chapple C."/>
            <person name="McKernan K.J."/>
            <person name="McEwan P."/>
            <person name="Bosak S."/>
            <person name="Kellis M."/>
            <person name="Volff J.-N."/>
            <person name="Guigo R."/>
            <person name="Zody M.C."/>
            <person name="Mesirov J."/>
            <person name="Lindblad-Toh K."/>
            <person name="Birren B."/>
            <person name="Nusbaum C."/>
            <person name="Kahn D."/>
            <person name="Robinson-Rechavi M."/>
            <person name="Laudet V."/>
            <person name="Schachter V."/>
            <person name="Quetier F."/>
            <person name="Saurin W."/>
            <person name="Scarpelli C."/>
            <person name="Wincker P."/>
            <person name="Lander E.S."/>
            <person name="Weissenbach J."/>
            <person name="Roest Crollius H."/>
        </authorList>
    </citation>
    <scope>NUCLEOTIDE SEQUENCE [LARGE SCALE GENOMIC DNA]</scope>
</reference>
<comment type="caution">
    <text evidence="1">The sequence shown here is derived from an EMBL/GenBank/DDBJ whole genome shotgun (WGS) entry which is preliminary data.</text>
</comment>
<accession>Q4RBT6</accession>